<sequence length="261" mass="29572">MPLPTHTLTVSLDDCPQWHRGIRHYAVWCLPIEDPQWQAFIEQAQARLAPWLHPGYARQPHITVQAAGLVDKKHYAAGMRCAQIQSLELYSLSPMLLTAASLSTFATAPWLGIEDVYNRLQSLRQVLQQNCPDDSPPARYQPHVTLGFYRRTCRVDEVMARLAPLQAQARALPPLRIERLQLCYYDTHETQGPLTVKERIELNSQNHPQDRPGEADHEDPLAAIRQMRQNQLRVCALKQQAELEQLVAGAGHREADADAAD</sequence>
<name>A0ABS6MAQ2_9GAMM</name>
<comment type="caution">
    <text evidence="1">The sequence shown here is derived from an EMBL/GenBank/DDBJ whole genome shotgun (WGS) entry which is preliminary data.</text>
</comment>
<evidence type="ECO:0000313" key="1">
    <source>
        <dbReference type="EMBL" id="MBV0933372.1"/>
    </source>
</evidence>
<dbReference type="RefSeq" id="WP_217334788.1">
    <property type="nucleotide sequence ID" value="NZ_JAHQZT010000008.1"/>
</dbReference>
<keyword evidence="1" id="KW-0436">Ligase</keyword>
<gene>
    <name evidence="1" type="ORF">KTN04_08475</name>
</gene>
<proteinExistence type="predicted"/>
<protein>
    <submittedName>
        <fullName evidence="1">2'-5' RNA ligase family protein</fullName>
    </submittedName>
</protein>
<dbReference type="Proteomes" id="UP000755551">
    <property type="component" value="Unassembled WGS sequence"/>
</dbReference>
<evidence type="ECO:0000313" key="2">
    <source>
        <dbReference type="Proteomes" id="UP000755551"/>
    </source>
</evidence>
<reference evidence="1 2" key="1">
    <citation type="submission" date="2021-06" db="EMBL/GenBank/DDBJ databases">
        <title>Bacterium isolated from marine sediment.</title>
        <authorList>
            <person name="Zhu K.-L."/>
            <person name="Du Z.-J."/>
            <person name="Liang Q.-Y."/>
        </authorList>
    </citation>
    <scope>NUCLEOTIDE SEQUENCE [LARGE SCALE GENOMIC DNA]</scope>
    <source>
        <strain evidence="1 2">A346</strain>
    </source>
</reference>
<keyword evidence="2" id="KW-1185">Reference proteome</keyword>
<organism evidence="1 2">
    <name type="scientific">Marinobacterium weihaiense</name>
    <dbReference type="NCBI Taxonomy" id="2851016"/>
    <lineage>
        <taxon>Bacteria</taxon>
        <taxon>Pseudomonadati</taxon>
        <taxon>Pseudomonadota</taxon>
        <taxon>Gammaproteobacteria</taxon>
        <taxon>Oceanospirillales</taxon>
        <taxon>Oceanospirillaceae</taxon>
        <taxon>Marinobacterium</taxon>
    </lineage>
</organism>
<accession>A0ABS6MAQ2</accession>
<dbReference type="Pfam" id="PF13563">
    <property type="entry name" value="2_5_RNA_ligase2"/>
    <property type="match status" value="1"/>
</dbReference>
<dbReference type="GO" id="GO:0016874">
    <property type="term" value="F:ligase activity"/>
    <property type="evidence" value="ECO:0007669"/>
    <property type="project" value="UniProtKB-KW"/>
</dbReference>
<dbReference type="EMBL" id="JAHQZT010000008">
    <property type="protein sequence ID" value="MBV0933372.1"/>
    <property type="molecule type" value="Genomic_DNA"/>
</dbReference>